<evidence type="ECO:0000313" key="2">
    <source>
        <dbReference type="Proteomes" id="UP000236630"/>
    </source>
</evidence>
<dbReference type="AlphaFoldDB" id="A0A2H5MV46"/>
<protein>
    <submittedName>
        <fullName evidence="1">Uncharacterized protein</fullName>
    </submittedName>
</protein>
<keyword evidence="2" id="KW-1185">Reference proteome</keyword>
<organism evidence="1 2">
    <name type="scientific">Citrus unshiu</name>
    <name type="common">Satsuma mandarin</name>
    <name type="synonym">Citrus nobilis var. unshiu</name>
    <dbReference type="NCBI Taxonomy" id="55188"/>
    <lineage>
        <taxon>Eukaryota</taxon>
        <taxon>Viridiplantae</taxon>
        <taxon>Streptophyta</taxon>
        <taxon>Embryophyta</taxon>
        <taxon>Tracheophyta</taxon>
        <taxon>Spermatophyta</taxon>
        <taxon>Magnoliopsida</taxon>
        <taxon>eudicotyledons</taxon>
        <taxon>Gunneridae</taxon>
        <taxon>Pentapetalae</taxon>
        <taxon>rosids</taxon>
        <taxon>malvids</taxon>
        <taxon>Sapindales</taxon>
        <taxon>Rutaceae</taxon>
        <taxon>Aurantioideae</taxon>
        <taxon>Citrus</taxon>
    </lineage>
</organism>
<evidence type="ECO:0000313" key="1">
    <source>
        <dbReference type="EMBL" id="GAY31904.1"/>
    </source>
</evidence>
<sequence length="155" mass="16952">NGGMDKCLSLIASCFLRISTKRVQTRIAPILIESNLRANCYFLSLALLGLNHGDQGKRILEASSMGKERSLGSRGGYYRHEKIMVKGMSGEEGGSIPGNWDSNNKEWFGFSVESYSIPDEGIDLHETVLVMESLLALWAFPLVALAGPPLSGFDQ</sequence>
<dbReference type="Proteomes" id="UP000236630">
    <property type="component" value="Unassembled WGS sequence"/>
</dbReference>
<feature type="non-terminal residue" evidence="1">
    <location>
        <position position="1"/>
    </location>
</feature>
<accession>A0A2H5MV46</accession>
<comment type="caution">
    <text evidence="1">The sequence shown here is derived from an EMBL/GenBank/DDBJ whole genome shotgun (WGS) entry which is preliminary data.</text>
</comment>
<reference evidence="1 2" key="1">
    <citation type="journal article" date="2017" name="Front. Genet.">
        <title>Draft sequencing of the heterozygous diploid genome of Satsuma (Citrus unshiu Marc.) using a hybrid assembly approach.</title>
        <authorList>
            <person name="Shimizu T."/>
            <person name="Tanizawa Y."/>
            <person name="Mochizuki T."/>
            <person name="Nagasaki H."/>
            <person name="Yoshioka T."/>
            <person name="Toyoda A."/>
            <person name="Fujiyama A."/>
            <person name="Kaminuma E."/>
            <person name="Nakamura Y."/>
        </authorList>
    </citation>
    <scope>NUCLEOTIDE SEQUENCE [LARGE SCALE GENOMIC DNA]</scope>
    <source>
        <strain evidence="2">cv. Miyagawa wase</strain>
    </source>
</reference>
<proteinExistence type="predicted"/>
<gene>
    <name evidence="1" type="ORF">CUMW_280800</name>
</gene>
<name>A0A2H5MV46_CITUN</name>
<dbReference type="EMBL" id="BDQV01002631">
    <property type="protein sequence ID" value="GAY31904.1"/>
    <property type="molecule type" value="Genomic_DNA"/>
</dbReference>